<name>A0A9D2PP01_9FIRM</name>
<dbReference type="Pfam" id="PF12833">
    <property type="entry name" value="HTH_18"/>
    <property type="match status" value="1"/>
</dbReference>
<dbReference type="GO" id="GO:0003700">
    <property type="term" value="F:DNA-binding transcription factor activity"/>
    <property type="evidence" value="ECO:0007669"/>
    <property type="project" value="InterPro"/>
</dbReference>
<evidence type="ECO:0000259" key="4">
    <source>
        <dbReference type="PROSITE" id="PS01124"/>
    </source>
</evidence>
<reference evidence="5" key="1">
    <citation type="journal article" date="2021" name="PeerJ">
        <title>Extensive microbial diversity within the chicken gut microbiome revealed by metagenomics and culture.</title>
        <authorList>
            <person name="Gilroy R."/>
            <person name="Ravi A."/>
            <person name="Getino M."/>
            <person name="Pursley I."/>
            <person name="Horton D.L."/>
            <person name="Alikhan N.F."/>
            <person name="Baker D."/>
            <person name="Gharbi K."/>
            <person name="Hall N."/>
            <person name="Watson M."/>
            <person name="Adriaenssens E.M."/>
            <person name="Foster-Nyarko E."/>
            <person name="Jarju S."/>
            <person name="Secka A."/>
            <person name="Antonio M."/>
            <person name="Oren A."/>
            <person name="Chaudhuri R.R."/>
            <person name="La Ragione R."/>
            <person name="Hildebrand F."/>
            <person name="Pallen M.J."/>
        </authorList>
    </citation>
    <scope>NUCLEOTIDE SEQUENCE</scope>
    <source>
        <strain evidence="5">ChiBcec2-3848</strain>
    </source>
</reference>
<evidence type="ECO:0000256" key="3">
    <source>
        <dbReference type="ARBA" id="ARBA00023163"/>
    </source>
</evidence>
<protein>
    <submittedName>
        <fullName evidence="5">AraC family transcriptional regulator</fullName>
    </submittedName>
</protein>
<keyword evidence="3" id="KW-0804">Transcription</keyword>
<gene>
    <name evidence="5" type="ORF">H9753_07165</name>
</gene>
<proteinExistence type="predicted"/>
<reference evidence="5" key="2">
    <citation type="submission" date="2021-04" db="EMBL/GenBank/DDBJ databases">
        <authorList>
            <person name="Gilroy R."/>
        </authorList>
    </citation>
    <scope>NUCLEOTIDE SEQUENCE</scope>
    <source>
        <strain evidence="5">ChiBcec2-3848</strain>
    </source>
</reference>
<evidence type="ECO:0000313" key="5">
    <source>
        <dbReference type="EMBL" id="HJC63380.1"/>
    </source>
</evidence>
<dbReference type="PRINTS" id="PR00032">
    <property type="entry name" value="HTHARAC"/>
</dbReference>
<dbReference type="InterPro" id="IPR018060">
    <property type="entry name" value="HTH_AraC"/>
</dbReference>
<dbReference type="PROSITE" id="PS01124">
    <property type="entry name" value="HTH_ARAC_FAMILY_2"/>
    <property type="match status" value="1"/>
</dbReference>
<dbReference type="SUPFAM" id="SSF51215">
    <property type="entry name" value="Regulatory protein AraC"/>
    <property type="match status" value="1"/>
</dbReference>
<dbReference type="GO" id="GO:0043565">
    <property type="term" value="F:sequence-specific DNA binding"/>
    <property type="evidence" value="ECO:0007669"/>
    <property type="project" value="InterPro"/>
</dbReference>
<dbReference type="Proteomes" id="UP000823886">
    <property type="component" value="Unassembled WGS sequence"/>
</dbReference>
<dbReference type="InterPro" id="IPR009057">
    <property type="entry name" value="Homeodomain-like_sf"/>
</dbReference>
<evidence type="ECO:0000256" key="1">
    <source>
        <dbReference type="ARBA" id="ARBA00023015"/>
    </source>
</evidence>
<dbReference type="Gene3D" id="1.10.10.60">
    <property type="entry name" value="Homeodomain-like"/>
    <property type="match status" value="2"/>
</dbReference>
<sequence>MQIITNQFQKELKKHGEDSFPFLVSYERLSGYEQGSFLWHWHTEIELTLVTAGEMLYQVNDRSYHICQGQGLFCNSSVLHSGTMWQDQDCAYTAVTFDPRLVYGSENSTLYLNYVLPVIQNFSMPGVLLDLSLDWHRDAVQLIRELTLLEENPGSTRELDIQCTLNRFWKLLYLHSRTEIPDRGKDQRDYERIREILTYIESHFDSPLTLEEIAGHIHLCRSECSRLFKRYMKTSLFDFILEYRIERSLAYLSDSQYSVKDVSEHCGFGDSNYFAKVFRRFKGCSPTAYRKSLGKESATPSNSTSQ</sequence>
<organism evidence="5 6">
    <name type="scientific">Candidatus Blautia merdavium</name>
    <dbReference type="NCBI Taxonomy" id="2838494"/>
    <lineage>
        <taxon>Bacteria</taxon>
        <taxon>Bacillati</taxon>
        <taxon>Bacillota</taxon>
        <taxon>Clostridia</taxon>
        <taxon>Lachnospirales</taxon>
        <taxon>Lachnospiraceae</taxon>
        <taxon>Blautia</taxon>
    </lineage>
</organism>
<dbReference type="Pfam" id="PF02311">
    <property type="entry name" value="AraC_binding"/>
    <property type="match status" value="1"/>
</dbReference>
<keyword evidence="2" id="KW-0238">DNA-binding</keyword>
<dbReference type="PANTHER" id="PTHR43280">
    <property type="entry name" value="ARAC-FAMILY TRANSCRIPTIONAL REGULATOR"/>
    <property type="match status" value="1"/>
</dbReference>
<dbReference type="InterPro" id="IPR020449">
    <property type="entry name" value="Tscrpt_reg_AraC-type_HTH"/>
</dbReference>
<dbReference type="Gene3D" id="2.60.120.10">
    <property type="entry name" value="Jelly Rolls"/>
    <property type="match status" value="1"/>
</dbReference>
<comment type="caution">
    <text evidence="5">The sequence shown here is derived from an EMBL/GenBank/DDBJ whole genome shotgun (WGS) entry which is preliminary data.</text>
</comment>
<dbReference type="PANTHER" id="PTHR43280:SF28">
    <property type="entry name" value="HTH-TYPE TRANSCRIPTIONAL ACTIVATOR RHAS"/>
    <property type="match status" value="1"/>
</dbReference>
<dbReference type="InterPro" id="IPR018062">
    <property type="entry name" value="HTH_AraC-typ_CS"/>
</dbReference>
<dbReference type="SUPFAM" id="SSF46689">
    <property type="entry name" value="Homeodomain-like"/>
    <property type="match status" value="2"/>
</dbReference>
<feature type="domain" description="HTH araC/xylS-type" evidence="4">
    <location>
        <begin position="194"/>
        <end position="292"/>
    </location>
</feature>
<dbReference type="EMBL" id="DWVZ01000096">
    <property type="protein sequence ID" value="HJC63380.1"/>
    <property type="molecule type" value="Genomic_DNA"/>
</dbReference>
<evidence type="ECO:0000313" key="6">
    <source>
        <dbReference type="Proteomes" id="UP000823886"/>
    </source>
</evidence>
<dbReference type="InterPro" id="IPR003313">
    <property type="entry name" value="AraC-bd"/>
</dbReference>
<dbReference type="InterPro" id="IPR014710">
    <property type="entry name" value="RmlC-like_jellyroll"/>
</dbReference>
<evidence type="ECO:0000256" key="2">
    <source>
        <dbReference type="ARBA" id="ARBA00023125"/>
    </source>
</evidence>
<dbReference type="AlphaFoldDB" id="A0A9D2PP01"/>
<accession>A0A9D2PP01</accession>
<dbReference type="PROSITE" id="PS00041">
    <property type="entry name" value="HTH_ARAC_FAMILY_1"/>
    <property type="match status" value="1"/>
</dbReference>
<dbReference type="InterPro" id="IPR037923">
    <property type="entry name" value="HTH-like"/>
</dbReference>
<keyword evidence="1" id="KW-0805">Transcription regulation</keyword>
<dbReference type="SMART" id="SM00342">
    <property type="entry name" value="HTH_ARAC"/>
    <property type="match status" value="1"/>
</dbReference>